<comment type="caution">
    <text evidence="3">The sequence shown here is derived from an EMBL/GenBank/DDBJ whole genome shotgun (WGS) entry which is preliminary data.</text>
</comment>
<protein>
    <recommendedName>
        <fullName evidence="2">Apple domain-containing protein</fullName>
    </recommendedName>
</protein>
<name>A0ABR0SCC7_9HYPO</name>
<accession>A0ABR0SCC7</accession>
<dbReference type="InterPro" id="IPR003609">
    <property type="entry name" value="Pan_app"/>
</dbReference>
<evidence type="ECO:0000256" key="1">
    <source>
        <dbReference type="SAM" id="SignalP"/>
    </source>
</evidence>
<feature type="domain" description="Apple" evidence="2">
    <location>
        <begin position="188"/>
        <end position="265"/>
    </location>
</feature>
<dbReference type="Proteomes" id="UP001338125">
    <property type="component" value="Unassembled WGS sequence"/>
</dbReference>
<proteinExistence type="predicted"/>
<dbReference type="EMBL" id="JAVFKD010000014">
    <property type="protein sequence ID" value="KAK5989629.1"/>
    <property type="molecule type" value="Genomic_DNA"/>
</dbReference>
<organism evidence="3 4">
    <name type="scientific">Cladobotryum mycophilum</name>
    <dbReference type="NCBI Taxonomy" id="491253"/>
    <lineage>
        <taxon>Eukaryota</taxon>
        <taxon>Fungi</taxon>
        <taxon>Dikarya</taxon>
        <taxon>Ascomycota</taxon>
        <taxon>Pezizomycotina</taxon>
        <taxon>Sordariomycetes</taxon>
        <taxon>Hypocreomycetidae</taxon>
        <taxon>Hypocreales</taxon>
        <taxon>Hypocreaceae</taxon>
        <taxon>Cladobotryum</taxon>
    </lineage>
</organism>
<reference evidence="3 4" key="1">
    <citation type="submission" date="2024-01" db="EMBL/GenBank/DDBJ databases">
        <title>Complete genome of Cladobotryum mycophilum ATHUM6906.</title>
        <authorList>
            <person name="Christinaki A.C."/>
            <person name="Myridakis A.I."/>
            <person name="Kouvelis V.N."/>
        </authorList>
    </citation>
    <scope>NUCLEOTIDE SEQUENCE [LARGE SCALE GENOMIC DNA]</scope>
    <source>
        <strain evidence="3 4">ATHUM6906</strain>
    </source>
</reference>
<dbReference type="Gene3D" id="3.50.4.10">
    <property type="entry name" value="Hepatocyte Growth Factor"/>
    <property type="match status" value="1"/>
</dbReference>
<feature type="chain" id="PRO_5045947759" description="Apple domain-containing protein" evidence="1">
    <location>
        <begin position="17"/>
        <end position="267"/>
    </location>
</feature>
<evidence type="ECO:0000313" key="3">
    <source>
        <dbReference type="EMBL" id="KAK5989629.1"/>
    </source>
</evidence>
<evidence type="ECO:0000259" key="2">
    <source>
        <dbReference type="PROSITE" id="PS50948"/>
    </source>
</evidence>
<feature type="signal peptide" evidence="1">
    <location>
        <begin position="1"/>
        <end position="16"/>
    </location>
</feature>
<keyword evidence="1" id="KW-0732">Signal</keyword>
<sequence>MQAKILALYAAAQAAAVLVPSDQDVTTISDSGIIYKRDVTNVLNERTVCNADNCLRNLRDQRYSSSASNFCSTFIQSTVINTFYAVTTDKKTVMATPPVIIVTDVQVVNAAAITGTDTVTASACSCFIATPAPAIQQSLTLTTPIETQISTDILPTPTTIITQTSTITSNVAATETAYAGVRYGHRGCSVGTNGPNIESTTNYPTLQLCKARCMQVPECTAFQFTTYNPASPYCNLARVDANSWWYLYSAGNAICDSARLYDRNCAI</sequence>
<keyword evidence="4" id="KW-1185">Reference proteome</keyword>
<gene>
    <name evidence="3" type="ORF">PT974_07883</name>
</gene>
<evidence type="ECO:0000313" key="4">
    <source>
        <dbReference type="Proteomes" id="UP001338125"/>
    </source>
</evidence>
<dbReference type="PROSITE" id="PS50948">
    <property type="entry name" value="PAN"/>
    <property type="match status" value="1"/>
</dbReference>